<organism evidence="3 4">
    <name type="scientific">Patella caerulea</name>
    <name type="common">Rayed Mediterranean limpet</name>
    <dbReference type="NCBI Taxonomy" id="87958"/>
    <lineage>
        <taxon>Eukaryota</taxon>
        <taxon>Metazoa</taxon>
        <taxon>Spiralia</taxon>
        <taxon>Lophotrochozoa</taxon>
        <taxon>Mollusca</taxon>
        <taxon>Gastropoda</taxon>
        <taxon>Patellogastropoda</taxon>
        <taxon>Patelloidea</taxon>
        <taxon>Patellidae</taxon>
        <taxon>Patella</taxon>
    </lineage>
</organism>
<feature type="compositionally biased region" description="Basic and acidic residues" evidence="1">
    <location>
        <begin position="162"/>
        <end position="174"/>
    </location>
</feature>
<evidence type="ECO:0000256" key="1">
    <source>
        <dbReference type="SAM" id="MobiDB-lite"/>
    </source>
</evidence>
<feature type="chain" id="PRO_5042904497" evidence="2">
    <location>
        <begin position="23"/>
        <end position="213"/>
    </location>
</feature>
<proteinExistence type="predicted"/>
<protein>
    <submittedName>
        <fullName evidence="3">Uncharacterized protein</fullName>
    </submittedName>
</protein>
<feature type="region of interest" description="Disordered" evidence="1">
    <location>
        <begin position="134"/>
        <end position="185"/>
    </location>
</feature>
<keyword evidence="2" id="KW-0732">Signal</keyword>
<reference evidence="3 4" key="1">
    <citation type="submission" date="2024-01" db="EMBL/GenBank/DDBJ databases">
        <title>The genome of the rayed Mediterranean limpet Patella caerulea (Linnaeus, 1758).</title>
        <authorList>
            <person name="Anh-Thu Weber A."/>
            <person name="Halstead-Nussloch G."/>
        </authorList>
    </citation>
    <scope>NUCLEOTIDE SEQUENCE [LARGE SCALE GENOMIC DNA]</scope>
    <source>
        <strain evidence="3">AATW-2023a</strain>
        <tissue evidence="3">Whole specimen</tissue>
    </source>
</reference>
<name>A0AAN8K4I0_PATCE</name>
<dbReference type="Proteomes" id="UP001347796">
    <property type="component" value="Unassembled WGS sequence"/>
</dbReference>
<dbReference type="EMBL" id="JAZGQO010000002">
    <property type="protein sequence ID" value="KAK6189691.1"/>
    <property type="molecule type" value="Genomic_DNA"/>
</dbReference>
<keyword evidence="4" id="KW-1185">Reference proteome</keyword>
<feature type="compositionally biased region" description="Polar residues" evidence="1">
    <location>
        <begin position="176"/>
        <end position="185"/>
    </location>
</feature>
<evidence type="ECO:0000256" key="2">
    <source>
        <dbReference type="SAM" id="SignalP"/>
    </source>
</evidence>
<comment type="caution">
    <text evidence="3">The sequence shown here is derived from an EMBL/GenBank/DDBJ whole genome shotgun (WGS) entry which is preliminary data.</text>
</comment>
<accession>A0AAN8K4I0</accession>
<dbReference type="AlphaFoldDB" id="A0AAN8K4I0"/>
<gene>
    <name evidence="3" type="ORF">SNE40_001692</name>
</gene>
<feature type="signal peptide" evidence="2">
    <location>
        <begin position="1"/>
        <end position="22"/>
    </location>
</feature>
<evidence type="ECO:0000313" key="3">
    <source>
        <dbReference type="EMBL" id="KAK6189691.1"/>
    </source>
</evidence>
<evidence type="ECO:0000313" key="4">
    <source>
        <dbReference type="Proteomes" id="UP001347796"/>
    </source>
</evidence>
<feature type="compositionally biased region" description="Acidic residues" evidence="1">
    <location>
        <begin position="150"/>
        <end position="161"/>
    </location>
</feature>
<sequence length="213" mass="24283">MCYNIMFKSLSVILILLVSVHGKSLFTSYALSNVVCHNKDIPVMQELCQKENNAFQEGNKNDNHTGICSRLFDMWFCVARSVPQCFQNYTFFYQSYLHSPHNCEPTNEQYTELQRIRKEGLEKIKVISLDTSTNVSPVSGEVTDSYVTNSEDDEGKEEEEKEKEGDKDKGEGKQGGHSSHTGSNKGTSFHSNRLWLFLMVSVVLVLHSFVERH</sequence>